<gene>
    <name evidence="1" type="ORF">LTS18_005327</name>
</gene>
<reference evidence="1" key="1">
    <citation type="submission" date="2024-09" db="EMBL/GenBank/DDBJ databases">
        <title>Black Yeasts Isolated from many extreme environments.</title>
        <authorList>
            <person name="Coleine C."/>
            <person name="Stajich J.E."/>
            <person name="Selbmann L."/>
        </authorList>
    </citation>
    <scope>NUCLEOTIDE SEQUENCE</scope>
    <source>
        <strain evidence="1">CCFEE 5737</strain>
    </source>
</reference>
<accession>A0ACC3DRU8</accession>
<sequence length="93" mass="10856">MLMLPPYIHFERDDRGKKMVPRAFMAQHHMFYGKRVADMKDGLEKFLGRKGEGLCDDEGRELGDSAEAPQDPMEHNEEEGEKDKKVERKQHPE</sequence>
<evidence type="ECO:0000313" key="1">
    <source>
        <dbReference type="EMBL" id="KAK3079257.1"/>
    </source>
</evidence>
<name>A0ACC3DRU8_9PEZI</name>
<protein>
    <submittedName>
        <fullName evidence="1">Uncharacterized protein</fullName>
    </submittedName>
</protein>
<organism evidence="1 2">
    <name type="scientific">Coniosporium uncinatum</name>
    <dbReference type="NCBI Taxonomy" id="93489"/>
    <lineage>
        <taxon>Eukaryota</taxon>
        <taxon>Fungi</taxon>
        <taxon>Dikarya</taxon>
        <taxon>Ascomycota</taxon>
        <taxon>Pezizomycotina</taxon>
        <taxon>Dothideomycetes</taxon>
        <taxon>Dothideomycetes incertae sedis</taxon>
        <taxon>Coniosporium</taxon>
    </lineage>
</organism>
<dbReference type="Proteomes" id="UP001186974">
    <property type="component" value="Unassembled WGS sequence"/>
</dbReference>
<evidence type="ECO:0000313" key="2">
    <source>
        <dbReference type="Proteomes" id="UP001186974"/>
    </source>
</evidence>
<dbReference type="EMBL" id="JAWDJW010001263">
    <property type="protein sequence ID" value="KAK3079257.1"/>
    <property type="molecule type" value="Genomic_DNA"/>
</dbReference>
<proteinExistence type="predicted"/>
<keyword evidence="2" id="KW-1185">Reference proteome</keyword>
<comment type="caution">
    <text evidence="1">The sequence shown here is derived from an EMBL/GenBank/DDBJ whole genome shotgun (WGS) entry which is preliminary data.</text>
</comment>